<evidence type="ECO:0000256" key="2">
    <source>
        <dbReference type="SAM" id="SignalP"/>
    </source>
</evidence>
<keyword evidence="4" id="KW-1185">Reference proteome</keyword>
<evidence type="ECO:0000313" key="4">
    <source>
        <dbReference type="Proteomes" id="UP000444174"/>
    </source>
</evidence>
<feature type="region of interest" description="Disordered" evidence="1">
    <location>
        <begin position="78"/>
        <end position="103"/>
    </location>
</feature>
<protein>
    <recommendedName>
        <fullName evidence="5">Lipoprotein</fullName>
    </recommendedName>
</protein>
<dbReference type="RefSeq" id="WP_153216201.1">
    <property type="nucleotide sequence ID" value="NZ_WIBF01000007.1"/>
</dbReference>
<dbReference type="AlphaFoldDB" id="A0A843YIJ3"/>
<sequence>MKVTKVFALIAVAGLTAACSAGHGVVGPNKSLDRGTDSKDLSQLTAGIWVDPNGCEHWIIDDGVEGYADLRRTPDGKPVCNSELPRNVATGPFKQGSPIADSL</sequence>
<evidence type="ECO:0008006" key="5">
    <source>
        <dbReference type="Google" id="ProtNLM"/>
    </source>
</evidence>
<name>A0A843YIJ3_9RHOB</name>
<feature type="signal peptide" evidence="2">
    <location>
        <begin position="1"/>
        <end position="23"/>
    </location>
</feature>
<comment type="caution">
    <text evidence="3">The sequence shown here is derived from an EMBL/GenBank/DDBJ whole genome shotgun (WGS) entry which is preliminary data.</text>
</comment>
<organism evidence="3 4">
    <name type="scientific">Tritonibacter litoralis</name>
    <dbReference type="NCBI Taxonomy" id="2662264"/>
    <lineage>
        <taxon>Bacteria</taxon>
        <taxon>Pseudomonadati</taxon>
        <taxon>Pseudomonadota</taxon>
        <taxon>Alphaproteobacteria</taxon>
        <taxon>Rhodobacterales</taxon>
        <taxon>Paracoccaceae</taxon>
        <taxon>Tritonibacter</taxon>
    </lineage>
</organism>
<dbReference type="Proteomes" id="UP000444174">
    <property type="component" value="Unassembled WGS sequence"/>
</dbReference>
<keyword evidence="2" id="KW-0732">Signal</keyword>
<accession>A0A843YIJ3</accession>
<dbReference type="PROSITE" id="PS51257">
    <property type="entry name" value="PROKAR_LIPOPROTEIN"/>
    <property type="match status" value="1"/>
</dbReference>
<evidence type="ECO:0000313" key="3">
    <source>
        <dbReference type="EMBL" id="MQQ09254.1"/>
    </source>
</evidence>
<feature type="chain" id="PRO_5032570634" description="Lipoprotein" evidence="2">
    <location>
        <begin position="24"/>
        <end position="103"/>
    </location>
</feature>
<reference evidence="3 4" key="1">
    <citation type="submission" date="2019-10" db="EMBL/GenBank/DDBJ databases">
        <title>Epibacterium sp. nov., isolated from seawater.</title>
        <authorList>
            <person name="Zhang X."/>
            <person name="Li N."/>
        </authorList>
    </citation>
    <scope>NUCLEOTIDE SEQUENCE [LARGE SCALE GENOMIC DNA]</scope>
    <source>
        <strain evidence="3 4">SM1979</strain>
    </source>
</reference>
<proteinExistence type="predicted"/>
<dbReference type="EMBL" id="WIBF01000007">
    <property type="protein sequence ID" value="MQQ09254.1"/>
    <property type="molecule type" value="Genomic_DNA"/>
</dbReference>
<gene>
    <name evidence="3" type="ORF">GFB49_12375</name>
</gene>
<evidence type="ECO:0000256" key="1">
    <source>
        <dbReference type="SAM" id="MobiDB-lite"/>
    </source>
</evidence>